<dbReference type="PROSITE" id="PS51257">
    <property type="entry name" value="PROKAR_LIPOPROTEIN"/>
    <property type="match status" value="1"/>
</dbReference>
<dbReference type="EMBL" id="FWZT01000011">
    <property type="protein sequence ID" value="SMF36363.1"/>
    <property type="molecule type" value="Genomic_DNA"/>
</dbReference>
<keyword evidence="3" id="KW-1185">Reference proteome</keyword>
<proteinExistence type="predicted"/>
<sequence>MRKIGVIVCLALSASCTTDLSQKFEETIVFVGYRDLNYWVDYGKDIMEMSDKTFARERAKRIKNRKRDDWVSSFELGIAYGLRPQSSSDYQKATQIFNRLAKRQDLDEDSRLAAQWYQLHLTAKRRLYESSEKYRKESKDLQDKLQALSTIEKKIQKRSQRNAR</sequence>
<protein>
    <submittedName>
        <fullName evidence="2">Uncharacterized protein</fullName>
    </submittedName>
</protein>
<feature type="coiled-coil region" evidence="1">
    <location>
        <begin position="124"/>
        <end position="151"/>
    </location>
</feature>
<dbReference type="AlphaFoldDB" id="A0A1Y6C4U4"/>
<evidence type="ECO:0000313" key="2">
    <source>
        <dbReference type="EMBL" id="SMF36363.1"/>
    </source>
</evidence>
<gene>
    <name evidence="2" type="ORF">SAMN06296036_11122</name>
</gene>
<evidence type="ECO:0000256" key="1">
    <source>
        <dbReference type="SAM" id="Coils"/>
    </source>
</evidence>
<dbReference type="RefSeq" id="WP_132320245.1">
    <property type="nucleotide sequence ID" value="NZ_FWZT01000011.1"/>
</dbReference>
<reference evidence="3" key="1">
    <citation type="submission" date="2017-04" db="EMBL/GenBank/DDBJ databases">
        <authorList>
            <person name="Varghese N."/>
            <person name="Submissions S."/>
        </authorList>
    </citation>
    <scope>NUCLEOTIDE SEQUENCE [LARGE SCALE GENOMIC DNA]</scope>
    <source>
        <strain evidence="3">RKEM611</strain>
    </source>
</reference>
<dbReference type="Proteomes" id="UP000192907">
    <property type="component" value="Unassembled WGS sequence"/>
</dbReference>
<name>A0A1Y6C4U4_9BACT</name>
<dbReference type="STRING" id="1513793.SAMN06296036_11122"/>
<keyword evidence="1" id="KW-0175">Coiled coil</keyword>
<accession>A0A1Y6C4U4</accession>
<evidence type="ECO:0000313" key="3">
    <source>
        <dbReference type="Proteomes" id="UP000192907"/>
    </source>
</evidence>
<organism evidence="2 3">
    <name type="scientific">Pseudobacteriovorax antillogorgiicola</name>
    <dbReference type="NCBI Taxonomy" id="1513793"/>
    <lineage>
        <taxon>Bacteria</taxon>
        <taxon>Pseudomonadati</taxon>
        <taxon>Bdellovibrionota</taxon>
        <taxon>Oligoflexia</taxon>
        <taxon>Oligoflexales</taxon>
        <taxon>Pseudobacteriovoracaceae</taxon>
        <taxon>Pseudobacteriovorax</taxon>
    </lineage>
</organism>